<reference evidence="3 4" key="1">
    <citation type="submission" date="2016-10" db="EMBL/GenBank/DDBJ databases">
        <authorList>
            <person name="de Groot N.N."/>
        </authorList>
    </citation>
    <scope>NUCLEOTIDE SEQUENCE [LARGE SCALE GENOMIC DNA]</scope>
    <source>
        <strain evidence="3 4">CGMCC 1.11030</strain>
    </source>
</reference>
<feature type="domain" description="CoA carboxyltransferase C-terminal" evidence="2">
    <location>
        <begin position="269"/>
        <end position="504"/>
    </location>
</feature>
<dbReference type="OrthoDB" id="9803706at2"/>
<dbReference type="GO" id="GO:0009317">
    <property type="term" value="C:acetyl-CoA carboxylase complex"/>
    <property type="evidence" value="ECO:0007669"/>
    <property type="project" value="TreeGrafter"/>
</dbReference>
<evidence type="ECO:0000259" key="1">
    <source>
        <dbReference type="PROSITE" id="PS50980"/>
    </source>
</evidence>
<dbReference type="AlphaFoldDB" id="A0A1I3EJ27"/>
<dbReference type="InterPro" id="IPR011762">
    <property type="entry name" value="COA_CT_N"/>
</dbReference>
<gene>
    <name evidence="3" type="ORF">SAMN05216258_103407</name>
</gene>
<evidence type="ECO:0000313" key="3">
    <source>
        <dbReference type="EMBL" id="SFH98898.1"/>
    </source>
</evidence>
<dbReference type="PANTHER" id="PTHR43842:SF2">
    <property type="entry name" value="PROPIONYL-COA CARBOXYLASE BETA CHAIN, MITOCHONDRIAL"/>
    <property type="match status" value="1"/>
</dbReference>
<dbReference type="Proteomes" id="UP000199377">
    <property type="component" value="Unassembled WGS sequence"/>
</dbReference>
<organism evidence="3 4">
    <name type="scientific">Albimonas pacifica</name>
    <dbReference type="NCBI Taxonomy" id="1114924"/>
    <lineage>
        <taxon>Bacteria</taxon>
        <taxon>Pseudomonadati</taxon>
        <taxon>Pseudomonadota</taxon>
        <taxon>Alphaproteobacteria</taxon>
        <taxon>Rhodobacterales</taxon>
        <taxon>Paracoccaceae</taxon>
        <taxon>Albimonas</taxon>
    </lineage>
</organism>
<dbReference type="Pfam" id="PF01039">
    <property type="entry name" value="Carboxyl_trans"/>
    <property type="match status" value="1"/>
</dbReference>
<evidence type="ECO:0000313" key="4">
    <source>
        <dbReference type="Proteomes" id="UP000199377"/>
    </source>
</evidence>
<dbReference type="InterPro" id="IPR029045">
    <property type="entry name" value="ClpP/crotonase-like_dom_sf"/>
</dbReference>
<dbReference type="STRING" id="1114924.SAMN05216258_103407"/>
<accession>A0A1I3EJ27</accession>
<evidence type="ECO:0000259" key="2">
    <source>
        <dbReference type="PROSITE" id="PS50989"/>
    </source>
</evidence>
<proteinExistence type="predicted"/>
<dbReference type="InterPro" id="IPR034733">
    <property type="entry name" value="AcCoA_carboxyl_beta"/>
</dbReference>
<dbReference type="PROSITE" id="PS50980">
    <property type="entry name" value="COA_CT_NTER"/>
    <property type="match status" value="1"/>
</dbReference>
<dbReference type="InterPro" id="IPR011763">
    <property type="entry name" value="COA_CT_C"/>
</dbReference>
<dbReference type="SUPFAM" id="SSF52096">
    <property type="entry name" value="ClpP/crotonase"/>
    <property type="match status" value="2"/>
</dbReference>
<dbReference type="Gene3D" id="3.90.226.10">
    <property type="entry name" value="2-enoyl-CoA Hydratase, Chain A, domain 1"/>
    <property type="match status" value="2"/>
</dbReference>
<sequence>MSLRADARPAPDDLRARLDLVRAAKRAVGDAARAEALARQRARGKLTARERIAALADPGSFVEAGALVRPRDQPDAPGDGVVTGSARIGGRPVSIVANDFSVMGGSSGEAGARKTLRQTQASLDHGIPYVSLLDGGGHRIQEGLDSRHFAAVSTNFQQLVDLSGWAPICAAMMGSGFAGPSNMSALADFVVMVRGATMGIAGPALVKAATGEDIDKEALGGAAAQADRHGIADLAVDTDAEALEAIRRFLSYFPSNAAEPLPIQPCDDPADRREEALLDLVPANTRRAYDVRKVLAAVADRESLFELKPGYARNVVTSLARLGGRPVGIIANQPLHLAGTLDSPACEKAAHFIALCDAFGLPLVFFVDIPGFLVGSPAEKSGLVRRSARIIHELGKATVPRLSVVLRKGYGLGFIAMNGGRSFGADLTVAWPSAEICAMSIEGATDVAFGREIAAAPDPAARRAELIAGFRARVGPLEAAEGFGVDDLIDPRDTRPVLVEALSRLAPRRRGRARPPKHRDISPI</sequence>
<feature type="domain" description="CoA carboxyltransferase N-terminal" evidence="1">
    <location>
        <begin position="11"/>
        <end position="265"/>
    </location>
</feature>
<name>A0A1I3EJ27_9RHOB</name>
<dbReference type="RefSeq" id="WP_092859177.1">
    <property type="nucleotide sequence ID" value="NZ_FOQH01000003.1"/>
</dbReference>
<protein>
    <submittedName>
        <fullName evidence="3">Propionyl-CoA carboxylase beta chain</fullName>
    </submittedName>
</protein>
<dbReference type="PANTHER" id="PTHR43842">
    <property type="entry name" value="PROPIONYL-COA CARBOXYLASE BETA CHAIN"/>
    <property type="match status" value="1"/>
</dbReference>
<dbReference type="InterPro" id="IPR051047">
    <property type="entry name" value="AccD/PCCB"/>
</dbReference>
<dbReference type="GO" id="GO:0004658">
    <property type="term" value="F:propionyl-CoA carboxylase activity"/>
    <property type="evidence" value="ECO:0007669"/>
    <property type="project" value="TreeGrafter"/>
</dbReference>
<dbReference type="EMBL" id="FOQH01000003">
    <property type="protein sequence ID" value="SFH98898.1"/>
    <property type="molecule type" value="Genomic_DNA"/>
</dbReference>
<dbReference type="PROSITE" id="PS50989">
    <property type="entry name" value="COA_CT_CTER"/>
    <property type="match status" value="1"/>
</dbReference>
<keyword evidence="4" id="KW-1185">Reference proteome</keyword>